<evidence type="ECO:0000313" key="2">
    <source>
        <dbReference type="Proteomes" id="UP001226091"/>
    </source>
</evidence>
<dbReference type="Proteomes" id="UP001226091">
    <property type="component" value="Chromosome"/>
</dbReference>
<dbReference type="EMBL" id="CP126116">
    <property type="protein sequence ID" value="WHZ56440.1"/>
    <property type="molecule type" value="Genomic_DNA"/>
</dbReference>
<evidence type="ECO:0000313" key="1">
    <source>
        <dbReference type="EMBL" id="WHZ56440.1"/>
    </source>
</evidence>
<reference evidence="2" key="1">
    <citation type="journal article" date="2025" name="Aquaculture">
        <title>Assessment of the bioflocculant production and safety properties of Metabacillus hrfriensis sp. nov. based on phenotypic and whole-genome sequencing analysis.</title>
        <authorList>
            <person name="Zhang R."/>
            <person name="Zhao Z."/>
            <person name="Luo L."/>
            <person name="Wang S."/>
            <person name="Guo K."/>
            <person name="Xu W."/>
        </authorList>
    </citation>
    <scope>NUCLEOTIDE SEQUENCE [LARGE SCALE GENOMIC DNA]</scope>
    <source>
        <strain evidence="2">CT-WN-B3</strain>
    </source>
</reference>
<proteinExistence type="predicted"/>
<accession>A0ACD4R8E5</accession>
<keyword evidence="2" id="KW-1185">Reference proteome</keyword>
<organism evidence="1 2">
    <name type="scientific">Metabacillus hrfriensis</name>
    <dbReference type="NCBI Taxonomy" id="3048891"/>
    <lineage>
        <taxon>Bacteria</taxon>
        <taxon>Bacillati</taxon>
        <taxon>Bacillota</taxon>
        <taxon>Bacilli</taxon>
        <taxon>Bacillales</taxon>
        <taxon>Bacillaceae</taxon>
        <taxon>Metabacillus</taxon>
    </lineage>
</organism>
<name>A0ACD4R8E5_9BACI</name>
<sequence length="456" mass="49295">MSAITTEILIEKKEHGLAHETKIVLLWSLTVWLVVMNTTMFNVALPSVLNDLSLSSGTASWIVSGYSIAFAISTLTYSRLSDFIPISKLLSIGLILLGISSIIGFFSNNFYMLLTARVLQAAGAGAVPGLAMVLAGKYIPISRRGKAMSLISSAASLGFGLGPVIGGAITQYLGWHYLFLITGFVILLLPLFQKLLPKEDAKQVHFDSFGGLLTGLGVTGLLLFLSTISIPLLAGTIILLFILWRHVHKVDIPFVQPSLLRNRPYLKLAGVGFSAFIVHFSTLFLMPIILTVIFEKDPAAIGMIIFPGAILSAVAAQFIGRLIDKFGNLPLIFFGHAALLISTVILIFFSGFSPYAILIAYMFMSTGFSSLTSSIANEATRILPKKEIGAGMGMTQLVQFFGGAFGVALSGLFIEWQHGLAPKLIYTNIFAGLAGLIICSLTVFLMYYKNSKKDFN</sequence>
<protein>
    <submittedName>
        <fullName evidence="1">MFS transporter</fullName>
    </submittedName>
</protein>
<gene>
    <name evidence="1" type="ORF">QLQ22_17280</name>
</gene>